<dbReference type="EMBL" id="AM238663">
    <property type="protein sequence ID" value="CAJ89297.1"/>
    <property type="molecule type" value="Genomic_DNA"/>
</dbReference>
<protein>
    <recommendedName>
        <fullName evidence="2">histidine kinase</fullName>
        <ecNumber evidence="2">2.7.13.3</ecNumber>
    </recommendedName>
</protein>
<keyword evidence="5" id="KW-0547">Nucleotide-binding</keyword>
<feature type="transmembrane region" description="Helical" evidence="10">
    <location>
        <begin position="220"/>
        <end position="243"/>
    </location>
</feature>
<feature type="transmembrane region" description="Helical" evidence="10">
    <location>
        <begin position="131"/>
        <end position="151"/>
    </location>
</feature>
<evidence type="ECO:0000259" key="11">
    <source>
        <dbReference type="Pfam" id="PF07730"/>
    </source>
</evidence>
<keyword evidence="4" id="KW-0808">Transferase</keyword>
<dbReference type="Gene3D" id="1.20.5.1930">
    <property type="match status" value="1"/>
</dbReference>
<evidence type="ECO:0000256" key="9">
    <source>
        <dbReference type="SAM" id="MobiDB-lite"/>
    </source>
</evidence>
<proteinExistence type="predicted"/>
<keyword evidence="6 12" id="KW-0418">Kinase</keyword>
<feature type="region of interest" description="Disordered" evidence="9">
    <location>
        <begin position="1"/>
        <end position="27"/>
    </location>
</feature>
<dbReference type="GO" id="GO:0016020">
    <property type="term" value="C:membrane"/>
    <property type="evidence" value="ECO:0007669"/>
    <property type="project" value="InterPro"/>
</dbReference>
<feature type="transmembrane region" description="Helical" evidence="10">
    <location>
        <begin position="157"/>
        <end position="181"/>
    </location>
</feature>
<feature type="region of interest" description="Disordered" evidence="9">
    <location>
        <begin position="451"/>
        <end position="480"/>
    </location>
</feature>
<dbReference type="EC" id="2.7.13.3" evidence="2"/>
<dbReference type="GO" id="GO:0005524">
    <property type="term" value="F:ATP binding"/>
    <property type="evidence" value="ECO:0007669"/>
    <property type="project" value="UniProtKB-KW"/>
</dbReference>
<keyword evidence="10" id="KW-0472">Membrane</keyword>
<evidence type="ECO:0000256" key="4">
    <source>
        <dbReference type="ARBA" id="ARBA00022679"/>
    </source>
</evidence>
<evidence type="ECO:0000256" key="5">
    <source>
        <dbReference type="ARBA" id="ARBA00022741"/>
    </source>
</evidence>
<evidence type="ECO:0000256" key="1">
    <source>
        <dbReference type="ARBA" id="ARBA00000085"/>
    </source>
</evidence>
<evidence type="ECO:0000256" key="10">
    <source>
        <dbReference type="SAM" id="Phobius"/>
    </source>
</evidence>
<gene>
    <name evidence="12" type="ORF">SAML0310</name>
</gene>
<dbReference type="InterPro" id="IPR036890">
    <property type="entry name" value="HATPase_C_sf"/>
</dbReference>
<keyword evidence="8" id="KW-0902">Two-component regulatory system</keyword>
<evidence type="ECO:0000256" key="6">
    <source>
        <dbReference type="ARBA" id="ARBA00022777"/>
    </source>
</evidence>
<evidence type="ECO:0000256" key="3">
    <source>
        <dbReference type="ARBA" id="ARBA00022553"/>
    </source>
</evidence>
<keyword evidence="10" id="KW-1133">Transmembrane helix</keyword>
<organism evidence="12">
    <name type="scientific">Streptomyces ambofaciens (strain ATCC 23877 / 3486 / DSM 40053 / JCM 4204 / NBRC 12836 / NRRL B-2516)</name>
    <dbReference type="NCBI Taxonomy" id="278992"/>
    <lineage>
        <taxon>Bacteria</taxon>
        <taxon>Bacillati</taxon>
        <taxon>Actinomycetota</taxon>
        <taxon>Actinomycetes</taxon>
        <taxon>Kitasatosporales</taxon>
        <taxon>Streptomycetaceae</taxon>
        <taxon>Streptomyces</taxon>
    </lineage>
</organism>
<comment type="catalytic activity">
    <reaction evidence="1">
        <text>ATP + protein L-histidine = ADP + protein N-phospho-L-histidine.</text>
        <dbReference type="EC" id="2.7.13.3"/>
    </reaction>
</comment>
<evidence type="ECO:0000256" key="7">
    <source>
        <dbReference type="ARBA" id="ARBA00022840"/>
    </source>
</evidence>
<feature type="transmembrane region" description="Helical" evidence="10">
    <location>
        <begin position="103"/>
        <end position="124"/>
    </location>
</feature>
<dbReference type="CDD" id="cd16917">
    <property type="entry name" value="HATPase_UhpB-NarQ-NarX-like"/>
    <property type="match status" value="1"/>
</dbReference>
<sequence length="480" mass="50805">MSSSRVHGGRRNRTARDGPPRLSAGADRAVITIPTASTSLSARCRRHIGPAAPIAFAQGRDGDSTLVEGHISPRSDSPAPRFRDNGQVNTDVVPPLGGWQQTWRLAAAAAVGTSTWLSIGVLLHEQGAKTGSWYLIGDPLVALCCLTALVWRRRFPLTVATTVAVASPASALATGAALLALASVSIRRRPVEIGVVGLAYVTASQFAVGLYPVQSPPGSLWFQLAFPALTAGIATAVGMAIGARRAEVRSLRERAESAEREQTARAAQARALERNRIAREMHDVLAHRISLVAMQAGVLNHRSDLTAEENRVLVRGIADGSHQALEELRDVLGVLRADPGRLEPPQPSLDRIPELAADARASGLDVTFTTTVAGEPPDVAGRTCYRIVQEGLTNAAKHAPGAHVHITLEGRAGDKLNVSVRNSPAAARNAQPPASGFGLLGLTERIDLAGGELSHHPTPDDGYLLTAQLPWPDPTHEKRT</sequence>
<keyword evidence="7" id="KW-0067">ATP-binding</keyword>
<dbReference type="Pfam" id="PF07730">
    <property type="entry name" value="HisKA_3"/>
    <property type="match status" value="1"/>
</dbReference>
<dbReference type="Gene3D" id="3.30.565.10">
    <property type="entry name" value="Histidine kinase-like ATPase, C-terminal domain"/>
    <property type="match status" value="1"/>
</dbReference>
<accession>A3KHX0</accession>
<evidence type="ECO:0000256" key="2">
    <source>
        <dbReference type="ARBA" id="ARBA00012438"/>
    </source>
</evidence>
<evidence type="ECO:0000256" key="8">
    <source>
        <dbReference type="ARBA" id="ARBA00023012"/>
    </source>
</evidence>
<dbReference type="GO" id="GO:0046983">
    <property type="term" value="F:protein dimerization activity"/>
    <property type="evidence" value="ECO:0007669"/>
    <property type="project" value="InterPro"/>
</dbReference>
<feature type="transmembrane region" description="Helical" evidence="10">
    <location>
        <begin position="193"/>
        <end position="214"/>
    </location>
</feature>
<dbReference type="InterPro" id="IPR050482">
    <property type="entry name" value="Sensor_HK_TwoCompSys"/>
</dbReference>
<dbReference type="PANTHER" id="PTHR24421:SF10">
    <property type="entry name" value="NITRATE_NITRITE SENSOR PROTEIN NARQ"/>
    <property type="match status" value="1"/>
</dbReference>
<feature type="domain" description="Signal transduction histidine kinase subgroup 3 dimerisation and phosphoacceptor" evidence="11">
    <location>
        <begin position="273"/>
        <end position="337"/>
    </location>
</feature>
<dbReference type="PANTHER" id="PTHR24421">
    <property type="entry name" value="NITRATE/NITRITE SENSOR PROTEIN NARX-RELATED"/>
    <property type="match status" value="1"/>
</dbReference>
<reference evidence="12" key="1">
    <citation type="journal article" date="2006" name="Mol. Biol. Evol.">
        <title>Evolution of the terminal regions of the Streptomyces linear chromosome.</title>
        <authorList>
            <person name="Choulet F."/>
            <person name="Aigle B."/>
            <person name="Gallois A."/>
            <person name="Mangenot S."/>
            <person name="Gerbaud C."/>
            <person name="Truong C."/>
            <person name="Francou F.X."/>
            <person name="Fourrier C."/>
            <person name="Guerineau M."/>
            <person name="Decaris B."/>
            <person name="Barbe V."/>
            <person name="Pernodet J.L."/>
            <person name="Leblond P."/>
        </authorList>
    </citation>
    <scope>NUCLEOTIDE SEQUENCE</scope>
    <source>
        <strain evidence="12">ATCC 23877</strain>
    </source>
</reference>
<keyword evidence="3" id="KW-0597">Phosphoprotein</keyword>
<dbReference type="SUPFAM" id="SSF55874">
    <property type="entry name" value="ATPase domain of HSP90 chaperone/DNA topoisomerase II/histidine kinase"/>
    <property type="match status" value="1"/>
</dbReference>
<evidence type="ECO:0000313" key="12">
    <source>
        <dbReference type="EMBL" id="CAJ89297.1"/>
    </source>
</evidence>
<keyword evidence="10" id="KW-0812">Transmembrane</keyword>
<name>A3KHX0_STRA7</name>
<dbReference type="InterPro" id="IPR011712">
    <property type="entry name" value="Sig_transdc_His_kin_sub3_dim/P"/>
</dbReference>
<dbReference type="AlphaFoldDB" id="A3KHX0"/>
<dbReference type="GO" id="GO:0000155">
    <property type="term" value="F:phosphorelay sensor kinase activity"/>
    <property type="evidence" value="ECO:0007669"/>
    <property type="project" value="InterPro"/>
</dbReference>